<proteinExistence type="predicted"/>
<name>A0A364RG44_9BACT</name>
<feature type="transmembrane region" description="Helical" evidence="1">
    <location>
        <begin position="113"/>
        <end position="132"/>
    </location>
</feature>
<dbReference type="Pfam" id="PF10011">
    <property type="entry name" value="DUF2254"/>
    <property type="match status" value="1"/>
</dbReference>
<protein>
    <submittedName>
        <fullName evidence="2">DUF2254 domain-containing protein</fullName>
    </submittedName>
</protein>
<dbReference type="EMBL" id="QMDV01000002">
    <property type="protein sequence ID" value="RAU83310.1"/>
    <property type="molecule type" value="Genomic_DNA"/>
</dbReference>
<dbReference type="OrthoDB" id="2955631at2"/>
<gene>
    <name evidence="2" type="ORF">DP923_08875</name>
</gene>
<keyword evidence="1" id="KW-0812">Transmembrane</keyword>
<reference evidence="2 3" key="2">
    <citation type="submission" date="2018-07" db="EMBL/GenBank/DDBJ databases">
        <title>Pontibacter sp. 2b14 genomic sequence and assembly.</title>
        <authorList>
            <person name="Du Z.-J."/>
        </authorList>
    </citation>
    <scope>NUCLEOTIDE SEQUENCE [LARGE SCALE GENOMIC DNA]</scope>
    <source>
        <strain evidence="2 3">2b14</strain>
    </source>
</reference>
<keyword evidence="1" id="KW-0472">Membrane</keyword>
<evidence type="ECO:0000313" key="2">
    <source>
        <dbReference type="EMBL" id="RAU83310.1"/>
    </source>
</evidence>
<keyword evidence="1" id="KW-1133">Transmembrane helix</keyword>
<dbReference type="AlphaFoldDB" id="A0A364RG44"/>
<keyword evidence="3" id="KW-1185">Reference proteome</keyword>
<organism evidence="2 3">
    <name type="scientific">Pontibacter arcticus</name>
    <dbReference type="NCBI Taxonomy" id="2080288"/>
    <lineage>
        <taxon>Bacteria</taxon>
        <taxon>Pseudomonadati</taxon>
        <taxon>Bacteroidota</taxon>
        <taxon>Cytophagia</taxon>
        <taxon>Cytophagales</taxon>
        <taxon>Hymenobacteraceae</taxon>
        <taxon>Pontibacter</taxon>
    </lineage>
</organism>
<reference evidence="2 3" key="1">
    <citation type="submission" date="2018-06" db="EMBL/GenBank/DDBJ databases">
        <authorList>
            <person name="Liu Z.-W."/>
        </authorList>
    </citation>
    <scope>NUCLEOTIDE SEQUENCE [LARGE SCALE GENOMIC DNA]</scope>
    <source>
        <strain evidence="2 3">2b14</strain>
    </source>
</reference>
<accession>A0A364RG44</accession>
<dbReference type="RefSeq" id="WP_112305460.1">
    <property type="nucleotide sequence ID" value="NZ_QMDV01000002.1"/>
</dbReference>
<sequence>MNKILARFGFLYQYIVSSIGFLPTVISVFFSLLAFFLLYLERHGLSERLLDNLPFMIITRGSTANMILSTISTGIISLTVFSFSMLMIVLSQATANFTPRVIPGIITRKSNQVVLGLYLGTLIYTLIIMVNIRSESYSESLPGFAIFLAMCLAIVCLAFFVYFIQGISQNIQIETLMEDIYEQAAASLKREIEEDTKAQLETIVAHGTWYPILSPQTGYLQSIDTQAVTRLCRKHNLVLDFVQPLGNFVLQGVPFARVNRPLPDSVAWVKELQAHLNFYREERSDLNYFFGIKHLTESASKALSPGINDPGTAKKAIDYLSALLALRMQLTDEKVICDENGEARLRFAKDKFDEILHQTLAPIRLYGKSSSTIVVQLLQLMRSLLYQVEAYPHLLPVLQRQAMLILFDADQEVCNPGDREKINESVKTLNQLEVLPEPLPHLKAPSLILA</sequence>
<feature type="transmembrane region" description="Helical" evidence="1">
    <location>
        <begin position="66"/>
        <end position="93"/>
    </location>
</feature>
<evidence type="ECO:0000256" key="1">
    <source>
        <dbReference type="SAM" id="Phobius"/>
    </source>
</evidence>
<dbReference type="InterPro" id="IPR018723">
    <property type="entry name" value="DUF2254_membrane"/>
</dbReference>
<comment type="caution">
    <text evidence="2">The sequence shown here is derived from an EMBL/GenBank/DDBJ whole genome shotgun (WGS) entry which is preliminary data.</text>
</comment>
<evidence type="ECO:0000313" key="3">
    <source>
        <dbReference type="Proteomes" id="UP000251692"/>
    </source>
</evidence>
<dbReference type="Proteomes" id="UP000251692">
    <property type="component" value="Unassembled WGS sequence"/>
</dbReference>
<feature type="transmembrane region" description="Helical" evidence="1">
    <location>
        <begin position="12"/>
        <end position="40"/>
    </location>
</feature>
<feature type="transmembrane region" description="Helical" evidence="1">
    <location>
        <begin position="144"/>
        <end position="164"/>
    </location>
</feature>